<dbReference type="EMBL" id="BTRK01000005">
    <property type="protein sequence ID" value="GMR54754.1"/>
    <property type="molecule type" value="Genomic_DNA"/>
</dbReference>
<dbReference type="Proteomes" id="UP001328107">
    <property type="component" value="Unassembled WGS sequence"/>
</dbReference>
<reference evidence="2" key="1">
    <citation type="submission" date="2022-10" db="EMBL/GenBank/DDBJ databases">
        <title>Genome assembly of Pristionchus species.</title>
        <authorList>
            <person name="Yoshida K."/>
            <person name="Sommer R.J."/>
        </authorList>
    </citation>
    <scope>NUCLEOTIDE SEQUENCE [LARGE SCALE GENOMIC DNA]</scope>
    <source>
        <strain evidence="2">RS5460</strain>
    </source>
</reference>
<proteinExistence type="predicted"/>
<gene>
    <name evidence="1" type="ORF">PMAYCL1PPCAC_24949</name>
</gene>
<evidence type="ECO:0000313" key="1">
    <source>
        <dbReference type="EMBL" id="GMR54754.1"/>
    </source>
</evidence>
<accession>A0AAN5D1Q9</accession>
<comment type="caution">
    <text evidence="1">The sequence shown here is derived from an EMBL/GenBank/DDBJ whole genome shotgun (WGS) entry which is preliminary data.</text>
</comment>
<keyword evidence="2" id="KW-1185">Reference proteome</keyword>
<evidence type="ECO:0000313" key="2">
    <source>
        <dbReference type="Proteomes" id="UP001328107"/>
    </source>
</evidence>
<sequence>MASLGKLDAVATADAHLSGLIRFEVDELSSLDDEGKNSPEIEVGGVPWAFNVCNENGLRF</sequence>
<protein>
    <submittedName>
        <fullName evidence="1">Uncharacterized protein</fullName>
    </submittedName>
</protein>
<organism evidence="1 2">
    <name type="scientific">Pristionchus mayeri</name>
    <dbReference type="NCBI Taxonomy" id="1317129"/>
    <lineage>
        <taxon>Eukaryota</taxon>
        <taxon>Metazoa</taxon>
        <taxon>Ecdysozoa</taxon>
        <taxon>Nematoda</taxon>
        <taxon>Chromadorea</taxon>
        <taxon>Rhabditida</taxon>
        <taxon>Rhabditina</taxon>
        <taxon>Diplogasteromorpha</taxon>
        <taxon>Diplogasteroidea</taxon>
        <taxon>Neodiplogasteridae</taxon>
        <taxon>Pristionchus</taxon>
    </lineage>
</organism>
<name>A0AAN5D1Q9_9BILA</name>
<feature type="non-terminal residue" evidence="1">
    <location>
        <position position="60"/>
    </location>
</feature>
<dbReference type="AlphaFoldDB" id="A0AAN5D1Q9"/>